<dbReference type="InterPro" id="IPR001932">
    <property type="entry name" value="PPM-type_phosphatase-like_dom"/>
</dbReference>
<evidence type="ECO:0000256" key="1">
    <source>
        <dbReference type="SAM" id="MobiDB-lite"/>
    </source>
</evidence>
<dbReference type="AlphaFoldDB" id="A0A5M6ITR4"/>
<dbReference type="Proteomes" id="UP000325255">
    <property type="component" value="Unassembled WGS sequence"/>
</dbReference>
<name>A0A5M6ITR4_9PROT</name>
<dbReference type="CDD" id="cd00143">
    <property type="entry name" value="PP2Cc"/>
    <property type="match status" value="1"/>
</dbReference>
<evidence type="ECO:0000313" key="4">
    <source>
        <dbReference type="Proteomes" id="UP000325255"/>
    </source>
</evidence>
<evidence type="ECO:0000313" key="3">
    <source>
        <dbReference type="EMBL" id="KAA5611227.1"/>
    </source>
</evidence>
<comment type="caution">
    <text evidence="3">The sequence shown here is derived from an EMBL/GenBank/DDBJ whole genome shotgun (WGS) entry which is preliminary data.</text>
</comment>
<dbReference type="SUPFAM" id="SSF81606">
    <property type="entry name" value="PP2C-like"/>
    <property type="match status" value="1"/>
</dbReference>
<reference evidence="3 4" key="1">
    <citation type="submission" date="2019-09" db="EMBL/GenBank/DDBJ databases">
        <title>Genome sequence of Rhodovastum atsumiense, a diverse member of the Acetobacteraceae family of non-sulfur purple photosynthetic bacteria.</title>
        <authorList>
            <person name="Meyer T."/>
            <person name="Kyndt J."/>
        </authorList>
    </citation>
    <scope>NUCLEOTIDE SEQUENCE [LARGE SCALE GENOMIC DNA]</scope>
    <source>
        <strain evidence="3 4">DSM 21279</strain>
    </source>
</reference>
<keyword evidence="4" id="KW-1185">Reference proteome</keyword>
<feature type="region of interest" description="Disordered" evidence="1">
    <location>
        <begin position="1"/>
        <end position="24"/>
    </location>
</feature>
<feature type="domain" description="PPM-type phosphatase" evidence="2">
    <location>
        <begin position="69"/>
        <end position="311"/>
    </location>
</feature>
<dbReference type="Pfam" id="PF13672">
    <property type="entry name" value="PP2C_2"/>
    <property type="match status" value="1"/>
</dbReference>
<gene>
    <name evidence="3" type="ORF">F1189_15780</name>
</gene>
<dbReference type="SMART" id="SM00331">
    <property type="entry name" value="PP2C_SIG"/>
    <property type="match status" value="1"/>
</dbReference>
<sequence length="332" mass="34439">MAPARSSACSPTAAARTRRSPSPCRSAMAASCCCCSAADAAVAVMTAVRRFLRTLAPAGTATAARLAVTGAMRSHPGRTRGTNEDAMLFDLPSPSTPQARRGALLLVADGMGGHAAGEVASALAARTVHRLFYAAEGPVPDVLGQCFVAANDAIRRHARGAPECKGMGTTCTVLAIRQDRAWLGHVGDSRAYLLRDGTLSQLSEDHTLVAELVRLGRLTAAQAAASPERNVLVRALGTRPVVAPLVWAEGLALRPGDRLVLCSDGLHDLVDAAEIVRSVGRLAPDAACEALVEAALREGGHDNISVGVFAVEEAAERPVPAVCGRPTRRIAP</sequence>
<dbReference type="Gene3D" id="3.60.40.10">
    <property type="entry name" value="PPM-type phosphatase domain"/>
    <property type="match status" value="1"/>
</dbReference>
<dbReference type="SMART" id="SM00332">
    <property type="entry name" value="PP2Cc"/>
    <property type="match status" value="1"/>
</dbReference>
<dbReference type="InterPro" id="IPR015655">
    <property type="entry name" value="PP2C"/>
</dbReference>
<accession>A0A5M6ITR4</accession>
<dbReference type="GO" id="GO:0004722">
    <property type="term" value="F:protein serine/threonine phosphatase activity"/>
    <property type="evidence" value="ECO:0007669"/>
    <property type="project" value="InterPro"/>
</dbReference>
<dbReference type="EMBL" id="VWPK01000023">
    <property type="protein sequence ID" value="KAA5611227.1"/>
    <property type="molecule type" value="Genomic_DNA"/>
</dbReference>
<dbReference type="InterPro" id="IPR036457">
    <property type="entry name" value="PPM-type-like_dom_sf"/>
</dbReference>
<dbReference type="OrthoDB" id="9801841at2"/>
<dbReference type="PANTHER" id="PTHR47992">
    <property type="entry name" value="PROTEIN PHOSPHATASE"/>
    <property type="match status" value="1"/>
</dbReference>
<dbReference type="PROSITE" id="PS51746">
    <property type="entry name" value="PPM_2"/>
    <property type="match status" value="1"/>
</dbReference>
<proteinExistence type="predicted"/>
<evidence type="ECO:0000259" key="2">
    <source>
        <dbReference type="PROSITE" id="PS51746"/>
    </source>
</evidence>
<organism evidence="3 4">
    <name type="scientific">Rhodovastum atsumiense</name>
    <dbReference type="NCBI Taxonomy" id="504468"/>
    <lineage>
        <taxon>Bacteria</taxon>
        <taxon>Pseudomonadati</taxon>
        <taxon>Pseudomonadota</taxon>
        <taxon>Alphaproteobacteria</taxon>
        <taxon>Acetobacterales</taxon>
        <taxon>Acetobacteraceae</taxon>
        <taxon>Rhodovastum</taxon>
    </lineage>
</organism>
<protein>
    <submittedName>
        <fullName evidence="3">Serine/threonine-protein phosphatase</fullName>
    </submittedName>
</protein>